<organism evidence="3 4">
    <name type="scientific">Solimonas terrae</name>
    <dbReference type="NCBI Taxonomy" id="1396819"/>
    <lineage>
        <taxon>Bacteria</taxon>
        <taxon>Pseudomonadati</taxon>
        <taxon>Pseudomonadota</taxon>
        <taxon>Gammaproteobacteria</taxon>
        <taxon>Nevskiales</taxon>
        <taxon>Nevskiaceae</taxon>
        <taxon>Solimonas</taxon>
    </lineage>
</organism>
<dbReference type="RefSeq" id="WP_166254070.1">
    <property type="nucleotide sequence ID" value="NZ_JAAMOW010000003.1"/>
</dbReference>
<dbReference type="InterPro" id="IPR050194">
    <property type="entry name" value="Glycosyltransferase_grp1"/>
</dbReference>
<evidence type="ECO:0000259" key="2">
    <source>
        <dbReference type="Pfam" id="PF13439"/>
    </source>
</evidence>
<evidence type="ECO:0000313" key="3">
    <source>
        <dbReference type="EMBL" id="NGY04524.1"/>
    </source>
</evidence>
<dbReference type="Pfam" id="PF13439">
    <property type="entry name" value="Glyco_transf_4"/>
    <property type="match status" value="1"/>
</dbReference>
<dbReference type="Proteomes" id="UP000472676">
    <property type="component" value="Unassembled WGS sequence"/>
</dbReference>
<dbReference type="GO" id="GO:0016758">
    <property type="term" value="F:hexosyltransferase activity"/>
    <property type="evidence" value="ECO:0007669"/>
    <property type="project" value="TreeGrafter"/>
</dbReference>
<name>A0A6M2BQA0_9GAMM</name>
<gene>
    <name evidence="3" type="ORF">G7Y85_07105</name>
</gene>
<feature type="domain" description="Glycosyltransferase subfamily 4-like N-terminal" evidence="2">
    <location>
        <begin position="12"/>
        <end position="164"/>
    </location>
</feature>
<protein>
    <submittedName>
        <fullName evidence="3">Glycosyltransferase family 4 protein</fullName>
    </submittedName>
</protein>
<dbReference type="InterPro" id="IPR028098">
    <property type="entry name" value="Glyco_trans_4-like_N"/>
</dbReference>
<dbReference type="EMBL" id="JAAMOW010000003">
    <property type="protein sequence ID" value="NGY04524.1"/>
    <property type="molecule type" value="Genomic_DNA"/>
</dbReference>
<comment type="caution">
    <text evidence="3">The sequence shown here is derived from an EMBL/GenBank/DDBJ whole genome shotgun (WGS) entry which is preliminary data.</text>
</comment>
<dbReference type="PANTHER" id="PTHR45947">
    <property type="entry name" value="SULFOQUINOVOSYL TRANSFERASE SQD2"/>
    <property type="match status" value="1"/>
</dbReference>
<keyword evidence="4" id="KW-1185">Reference proteome</keyword>
<dbReference type="Pfam" id="PF00534">
    <property type="entry name" value="Glycos_transf_1"/>
    <property type="match status" value="1"/>
</dbReference>
<proteinExistence type="predicted"/>
<dbReference type="SUPFAM" id="SSF53756">
    <property type="entry name" value="UDP-Glycosyltransferase/glycogen phosphorylase"/>
    <property type="match status" value="1"/>
</dbReference>
<dbReference type="PANTHER" id="PTHR45947:SF3">
    <property type="entry name" value="SULFOQUINOVOSYL TRANSFERASE SQD2"/>
    <property type="match status" value="1"/>
</dbReference>
<dbReference type="CDD" id="cd03801">
    <property type="entry name" value="GT4_PimA-like"/>
    <property type="match status" value="1"/>
</dbReference>
<reference evidence="3 4" key="1">
    <citation type="journal article" date="2014" name="Int. J. Syst. Evol. Microbiol.">
        <title>Solimonas terrae sp. nov., isolated from soil.</title>
        <authorList>
            <person name="Kim S.J."/>
            <person name="Moon J.Y."/>
            <person name="Weon H.Y."/>
            <person name="Ahn J.H."/>
            <person name="Chen W.M."/>
            <person name="Kwon S.W."/>
        </authorList>
    </citation>
    <scope>NUCLEOTIDE SEQUENCE [LARGE SCALE GENOMIC DNA]</scope>
    <source>
        <strain evidence="3 4">KIS83-12</strain>
    </source>
</reference>
<feature type="domain" description="Glycosyl transferase family 1" evidence="1">
    <location>
        <begin position="186"/>
        <end position="351"/>
    </location>
</feature>
<accession>A0A6M2BQA0</accession>
<sequence length="374" mass="41116">MLVLAKAIPPVVGGIEAYSAELADAYADSGFATTLVTPSMTQRLRPGETVSRSKHPSSTVSQLRAIFSTLRRLCSLRKRKWHFVHATSWRMCLPLMMLGVRARLVVTVHGRELTEQSRLMRWLAQRLLRRVNLLVYVSDATKREIEGALPSLKAVPSLVAWNGVSSAATTAAAAGRSVVADTDRREPLLILSVCRLVKRKNLPFAIRAVGELYRRGVPSFRYVITGNGPEHPALLAAIEELGDAGRCIHLAGAVPEPELWRLYRQADIFFHPQSSAHDARDIEGFGISIIDAMACGLPVVCGRDGGPSEYVIDGRNGFLVDGRDLEQSVDALEKLMMSPELRLTIGQAGEQLVRLRMTWKAHVDAVVEELIVNA</sequence>
<dbReference type="AlphaFoldDB" id="A0A6M2BQA0"/>
<evidence type="ECO:0000259" key="1">
    <source>
        <dbReference type="Pfam" id="PF00534"/>
    </source>
</evidence>
<dbReference type="Gene3D" id="3.40.50.2000">
    <property type="entry name" value="Glycogen Phosphorylase B"/>
    <property type="match status" value="2"/>
</dbReference>
<evidence type="ECO:0000313" key="4">
    <source>
        <dbReference type="Proteomes" id="UP000472676"/>
    </source>
</evidence>
<dbReference type="InterPro" id="IPR001296">
    <property type="entry name" value="Glyco_trans_1"/>
</dbReference>
<keyword evidence="3" id="KW-0808">Transferase</keyword>